<organism evidence="2 3">
    <name type="scientific">Salininema proteolyticum</name>
    <dbReference type="NCBI Taxonomy" id="1607685"/>
    <lineage>
        <taxon>Bacteria</taxon>
        <taxon>Bacillati</taxon>
        <taxon>Actinomycetota</taxon>
        <taxon>Actinomycetes</taxon>
        <taxon>Glycomycetales</taxon>
        <taxon>Glycomycetaceae</taxon>
        <taxon>Salininema</taxon>
    </lineage>
</organism>
<gene>
    <name evidence="2" type="ORF">ACFPET_14980</name>
</gene>
<evidence type="ECO:0008006" key="4">
    <source>
        <dbReference type="Google" id="ProtNLM"/>
    </source>
</evidence>
<reference evidence="3" key="1">
    <citation type="journal article" date="2019" name="Int. J. Syst. Evol. Microbiol.">
        <title>The Global Catalogue of Microorganisms (GCM) 10K type strain sequencing project: providing services to taxonomists for standard genome sequencing and annotation.</title>
        <authorList>
            <consortium name="The Broad Institute Genomics Platform"/>
            <consortium name="The Broad Institute Genome Sequencing Center for Infectious Disease"/>
            <person name="Wu L."/>
            <person name="Ma J."/>
        </authorList>
    </citation>
    <scope>NUCLEOTIDE SEQUENCE [LARGE SCALE GENOMIC DNA]</scope>
    <source>
        <strain evidence="3">IBRC-M 10908</strain>
    </source>
</reference>
<evidence type="ECO:0000256" key="1">
    <source>
        <dbReference type="SAM" id="SignalP"/>
    </source>
</evidence>
<accession>A0ABV8U100</accession>
<dbReference type="RefSeq" id="WP_380622514.1">
    <property type="nucleotide sequence ID" value="NZ_JBHSDK010000021.1"/>
</dbReference>
<sequence>MAPFHTPASRVVAASAIVLVAAAGCGPDGPAEPAVSDDPTHAVAADPETAVLDAISVLESTPYVGQTDIVIDGRTYLDGSMLVQGPDAYRTSALLDDTALPGGEASTPLDVQTLVVGGEAYFALEGGAYEPYAGEFGNGTWVHVPADLRPDFELGLGMTAAHHADYALEAAAGLSGLEHAGGSTVEGLLSADGPVFAPSPDRDTLLGPLEGRVVSDVPVDIVLDGEGRFEELSFTLTLEVEGHGPVEASYSIEFFEWGDGVDLSLPEGDTVEARELMEHSDR</sequence>
<protein>
    <recommendedName>
        <fullName evidence="4">Lipoprotein LprG</fullName>
    </recommendedName>
</protein>
<dbReference type="EMBL" id="JBHSDK010000021">
    <property type="protein sequence ID" value="MFC4336505.1"/>
    <property type="molecule type" value="Genomic_DNA"/>
</dbReference>
<feature type="chain" id="PRO_5045298562" description="Lipoprotein LprG" evidence="1">
    <location>
        <begin position="24"/>
        <end position="282"/>
    </location>
</feature>
<comment type="caution">
    <text evidence="2">The sequence shown here is derived from an EMBL/GenBank/DDBJ whole genome shotgun (WGS) entry which is preliminary data.</text>
</comment>
<evidence type="ECO:0000313" key="2">
    <source>
        <dbReference type="EMBL" id="MFC4336505.1"/>
    </source>
</evidence>
<name>A0ABV8U100_9ACTN</name>
<proteinExistence type="predicted"/>
<keyword evidence="1" id="KW-0732">Signal</keyword>
<evidence type="ECO:0000313" key="3">
    <source>
        <dbReference type="Proteomes" id="UP001595823"/>
    </source>
</evidence>
<feature type="signal peptide" evidence="1">
    <location>
        <begin position="1"/>
        <end position="23"/>
    </location>
</feature>
<keyword evidence="3" id="KW-1185">Reference proteome</keyword>
<dbReference type="Proteomes" id="UP001595823">
    <property type="component" value="Unassembled WGS sequence"/>
</dbReference>